<dbReference type="InterPro" id="IPR000477">
    <property type="entry name" value="RT_dom"/>
</dbReference>
<evidence type="ECO:0000256" key="1">
    <source>
        <dbReference type="SAM" id="MobiDB-lite"/>
    </source>
</evidence>
<evidence type="ECO:0000313" key="3">
    <source>
        <dbReference type="EMBL" id="KAK8371970.1"/>
    </source>
</evidence>
<protein>
    <recommendedName>
        <fullName evidence="2">Reverse transcriptase domain-containing protein</fullName>
    </recommendedName>
</protein>
<evidence type="ECO:0000259" key="2">
    <source>
        <dbReference type="PROSITE" id="PS50878"/>
    </source>
</evidence>
<dbReference type="AlphaFoldDB" id="A0AAW0SAU9"/>
<dbReference type="InterPro" id="IPR050951">
    <property type="entry name" value="Retrovirus_Pol_polyprotein"/>
</dbReference>
<dbReference type="Proteomes" id="UP001487740">
    <property type="component" value="Unassembled WGS sequence"/>
</dbReference>
<dbReference type="EMBL" id="JARAKH010006389">
    <property type="protein sequence ID" value="KAK8371970.1"/>
    <property type="molecule type" value="Genomic_DNA"/>
</dbReference>
<dbReference type="SUPFAM" id="SSF56672">
    <property type="entry name" value="DNA/RNA polymerases"/>
    <property type="match status" value="1"/>
</dbReference>
<feature type="domain" description="Reverse transcriptase" evidence="2">
    <location>
        <begin position="1"/>
        <end position="65"/>
    </location>
</feature>
<comment type="caution">
    <text evidence="3">The sequence shown here is derived from an EMBL/GenBank/DDBJ whole genome shotgun (WGS) entry which is preliminary data.</text>
</comment>
<proteinExistence type="predicted"/>
<dbReference type="PANTHER" id="PTHR37984:SF5">
    <property type="entry name" value="PROTEIN NYNRIN-LIKE"/>
    <property type="match status" value="1"/>
</dbReference>
<sequence length="271" mass="30767">MENHTSDLRGVVVFLDDILVCSASAEEHFHNLCTLLYRLQDKGLCCNWEKYVFAQSAVEYLDHTLSHHGITKGRKVDAVAKMPPPTNVTELCSFLGSVQFYNKFVHHDGALTCLTRKDTAWRWEAAFQRLKVLCTEAVLAHFGPTKKISIACDASEVGISRTPLDFGHSPNELLNGRQIRCKLDTLLPSPTHAAQGQSATDKHDGSRQWSPRHTLVCHPEDRHGINTSNSCVPATELKRTRNQEKHQLYRRSMGSTNKNRMRRMLYDELRD</sequence>
<keyword evidence="4" id="KW-1185">Reference proteome</keyword>
<name>A0AAW0SAU9_SCYPA</name>
<dbReference type="Gene3D" id="3.30.70.270">
    <property type="match status" value="2"/>
</dbReference>
<reference evidence="3 4" key="1">
    <citation type="submission" date="2023-03" db="EMBL/GenBank/DDBJ databases">
        <title>High-quality genome of Scylla paramamosain provides insights in environmental adaptation.</title>
        <authorList>
            <person name="Zhang L."/>
        </authorList>
    </citation>
    <scope>NUCLEOTIDE SEQUENCE [LARGE SCALE GENOMIC DNA]</scope>
    <source>
        <strain evidence="3">LZ_2023a</strain>
        <tissue evidence="3">Muscle</tissue>
    </source>
</reference>
<dbReference type="InterPro" id="IPR043502">
    <property type="entry name" value="DNA/RNA_pol_sf"/>
</dbReference>
<feature type="region of interest" description="Disordered" evidence="1">
    <location>
        <begin position="190"/>
        <end position="210"/>
    </location>
</feature>
<dbReference type="GO" id="GO:0071897">
    <property type="term" value="P:DNA biosynthetic process"/>
    <property type="evidence" value="ECO:0007669"/>
    <property type="project" value="UniProtKB-ARBA"/>
</dbReference>
<gene>
    <name evidence="3" type="ORF">O3P69_020969</name>
</gene>
<organism evidence="3 4">
    <name type="scientific">Scylla paramamosain</name>
    <name type="common">Mud crab</name>
    <dbReference type="NCBI Taxonomy" id="85552"/>
    <lineage>
        <taxon>Eukaryota</taxon>
        <taxon>Metazoa</taxon>
        <taxon>Ecdysozoa</taxon>
        <taxon>Arthropoda</taxon>
        <taxon>Crustacea</taxon>
        <taxon>Multicrustacea</taxon>
        <taxon>Malacostraca</taxon>
        <taxon>Eumalacostraca</taxon>
        <taxon>Eucarida</taxon>
        <taxon>Decapoda</taxon>
        <taxon>Pleocyemata</taxon>
        <taxon>Brachyura</taxon>
        <taxon>Eubrachyura</taxon>
        <taxon>Portunoidea</taxon>
        <taxon>Portunidae</taxon>
        <taxon>Portuninae</taxon>
        <taxon>Scylla</taxon>
    </lineage>
</organism>
<dbReference type="PROSITE" id="PS50878">
    <property type="entry name" value="RT_POL"/>
    <property type="match status" value="1"/>
</dbReference>
<evidence type="ECO:0000313" key="4">
    <source>
        <dbReference type="Proteomes" id="UP001487740"/>
    </source>
</evidence>
<accession>A0AAW0SAU9</accession>
<dbReference type="InterPro" id="IPR043128">
    <property type="entry name" value="Rev_trsase/Diguanyl_cyclase"/>
</dbReference>
<dbReference type="PANTHER" id="PTHR37984">
    <property type="entry name" value="PROTEIN CBG26694"/>
    <property type="match status" value="1"/>
</dbReference>